<keyword evidence="1" id="KW-0472">Membrane</keyword>
<protein>
    <submittedName>
        <fullName evidence="2">Uncharacterized protein</fullName>
    </submittedName>
</protein>
<evidence type="ECO:0000313" key="2">
    <source>
        <dbReference type="EMBL" id="MBO1750671.1"/>
    </source>
</evidence>
<keyword evidence="1" id="KW-1133">Transmembrane helix</keyword>
<proteinExistence type="predicted"/>
<feature type="transmembrane region" description="Helical" evidence="1">
    <location>
        <begin position="39"/>
        <end position="60"/>
    </location>
</feature>
<sequence>MLQTATLALGGLLTISGAALLVLAFRHGQARRTDEERRVFRYAVGCLAAGSALFLVTTVTSGP</sequence>
<name>A0A939RV10_9CELL</name>
<feature type="transmembrane region" description="Helical" evidence="1">
    <location>
        <begin position="6"/>
        <end position="27"/>
    </location>
</feature>
<organism evidence="2 3">
    <name type="scientific">Actinotalea soli</name>
    <dbReference type="NCBI Taxonomy" id="2819234"/>
    <lineage>
        <taxon>Bacteria</taxon>
        <taxon>Bacillati</taxon>
        <taxon>Actinomycetota</taxon>
        <taxon>Actinomycetes</taxon>
        <taxon>Micrococcales</taxon>
        <taxon>Cellulomonadaceae</taxon>
        <taxon>Actinotalea</taxon>
    </lineage>
</organism>
<evidence type="ECO:0000256" key="1">
    <source>
        <dbReference type="SAM" id="Phobius"/>
    </source>
</evidence>
<evidence type="ECO:0000313" key="3">
    <source>
        <dbReference type="Proteomes" id="UP000664209"/>
    </source>
</evidence>
<gene>
    <name evidence="2" type="ORF">J4G33_02515</name>
</gene>
<dbReference type="AlphaFoldDB" id="A0A939RV10"/>
<dbReference type="RefSeq" id="WP_208054293.1">
    <property type="nucleotide sequence ID" value="NZ_JAGEMK010000001.1"/>
</dbReference>
<dbReference type="EMBL" id="JAGEMK010000001">
    <property type="protein sequence ID" value="MBO1750671.1"/>
    <property type="molecule type" value="Genomic_DNA"/>
</dbReference>
<dbReference type="Proteomes" id="UP000664209">
    <property type="component" value="Unassembled WGS sequence"/>
</dbReference>
<keyword evidence="3" id="KW-1185">Reference proteome</keyword>
<comment type="caution">
    <text evidence="2">The sequence shown here is derived from an EMBL/GenBank/DDBJ whole genome shotgun (WGS) entry which is preliminary data.</text>
</comment>
<keyword evidence="1" id="KW-0812">Transmembrane</keyword>
<accession>A0A939RV10</accession>
<reference evidence="2" key="1">
    <citation type="submission" date="2021-03" db="EMBL/GenBank/DDBJ databases">
        <title>Actinotalea soli sp. nov., isolated from soil.</title>
        <authorList>
            <person name="Ping W."/>
            <person name="Zhang J."/>
        </authorList>
    </citation>
    <scope>NUCLEOTIDE SEQUENCE</scope>
    <source>
        <strain evidence="2">BY-33</strain>
    </source>
</reference>